<keyword evidence="2" id="KW-0732">Signal</keyword>
<feature type="domain" description="RagB/SusD" evidence="5">
    <location>
        <begin position="328"/>
        <end position="465"/>
    </location>
</feature>
<dbReference type="InterPro" id="IPR011990">
    <property type="entry name" value="TPR-like_helical_dom_sf"/>
</dbReference>
<dbReference type="PROSITE" id="PS51257">
    <property type="entry name" value="PROKAR_LIPOPROTEIN"/>
    <property type="match status" value="1"/>
</dbReference>
<dbReference type="Pfam" id="PF07980">
    <property type="entry name" value="SusD_RagB"/>
    <property type="match status" value="1"/>
</dbReference>
<dbReference type="AlphaFoldDB" id="A0A381PG35"/>
<evidence type="ECO:0000256" key="2">
    <source>
        <dbReference type="ARBA" id="ARBA00022729"/>
    </source>
</evidence>
<evidence type="ECO:0000256" key="4">
    <source>
        <dbReference type="ARBA" id="ARBA00023237"/>
    </source>
</evidence>
<protein>
    <recommendedName>
        <fullName evidence="5">RagB/SusD domain-containing protein</fullName>
    </recommendedName>
</protein>
<dbReference type="SUPFAM" id="SSF48452">
    <property type="entry name" value="TPR-like"/>
    <property type="match status" value="1"/>
</dbReference>
<gene>
    <name evidence="6" type="ORF">METZ01_LOCUS17277</name>
</gene>
<dbReference type="Gene3D" id="1.25.40.390">
    <property type="match status" value="1"/>
</dbReference>
<evidence type="ECO:0000256" key="3">
    <source>
        <dbReference type="ARBA" id="ARBA00023136"/>
    </source>
</evidence>
<accession>A0A381PG35</accession>
<comment type="subcellular location">
    <subcellularLocation>
        <location evidence="1">Cell outer membrane</location>
    </subcellularLocation>
</comment>
<proteinExistence type="predicted"/>
<name>A0A381PG35_9ZZZZ</name>
<sequence length="472" mass="51677">MHKQQLEKANRRIWFAAAFILPILGTGCEVTNPGPIQDEFLIQPASRAGLVNGAQRRLNEAIGWIGYTGAIIAREIMPGGQTGAYGHSVAAQGGHIQPGSYSGHFGDAQQARFIAETAILLFKDEAVEGDMVAQANLWAGYANRVLGENWCEAVIDGGPLEDGLVYLKRAEEQFSEAINRASTDSLRTAAYAGRAQVRAFLATYGEASWSNAYSDAASVESDFTYVVEMSNLEQATRNTIMWANGRQPYLAYTMWNTYYGEQPDLANNGVPIPGTGYWEETGDPRVGWFADSEFPWSNAALLGFGQTPWRNQAKYDDPEDPIRLASGAEMRLIQAEAALVGGDWQDAMTIINDLRARYTTQTTTHQAGGDPVGEWTAASDVEAWTRLKRERAIELFLEARTLGDQRRWAENAGPLGGATVPGDLELPDFEAVSEIFSDNPRGTLINGQPRLCFDVPNSERERNPNVPTVIGS</sequence>
<keyword evidence="3" id="KW-0472">Membrane</keyword>
<dbReference type="EMBL" id="UINC01000934">
    <property type="protein sequence ID" value="SUZ64423.1"/>
    <property type="molecule type" value="Genomic_DNA"/>
</dbReference>
<dbReference type="InterPro" id="IPR012944">
    <property type="entry name" value="SusD_RagB_dom"/>
</dbReference>
<evidence type="ECO:0000313" key="6">
    <source>
        <dbReference type="EMBL" id="SUZ64423.1"/>
    </source>
</evidence>
<dbReference type="GO" id="GO:0009279">
    <property type="term" value="C:cell outer membrane"/>
    <property type="evidence" value="ECO:0007669"/>
    <property type="project" value="UniProtKB-SubCell"/>
</dbReference>
<evidence type="ECO:0000256" key="1">
    <source>
        <dbReference type="ARBA" id="ARBA00004442"/>
    </source>
</evidence>
<evidence type="ECO:0000259" key="5">
    <source>
        <dbReference type="Pfam" id="PF07980"/>
    </source>
</evidence>
<organism evidence="6">
    <name type="scientific">marine metagenome</name>
    <dbReference type="NCBI Taxonomy" id="408172"/>
    <lineage>
        <taxon>unclassified sequences</taxon>
        <taxon>metagenomes</taxon>
        <taxon>ecological metagenomes</taxon>
    </lineage>
</organism>
<keyword evidence="4" id="KW-0998">Cell outer membrane</keyword>
<reference evidence="6" key="1">
    <citation type="submission" date="2018-05" db="EMBL/GenBank/DDBJ databases">
        <authorList>
            <person name="Lanie J.A."/>
            <person name="Ng W.-L."/>
            <person name="Kazmierczak K.M."/>
            <person name="Andrzejewski T.M."/>
            <person name="Davidsen T.M."/>
            <person name="Wayne K.J."/>
            <person name="Tettelin H."/>
            <person name="Glass J.I."/>
            <person name="Rusch D."/>
            <person name="Podicherti R."/>
            <person name="Tsui H.-C.T."/>
            <person name="Winkler M.E."/>
        </authorList>
    </citation>
    <scope>NUCLEOTIDE SEQUENCE</scope>
</reference>